<organism evidence="1 2">
    <name type="scientific">Camellia sinensis</name>
    <name type="common">Tea plant</name>
    <name type="synonym">Thea sinensis</name>
    <dbReference type="NCBI Taxonomy" id="4442"/>
    <lineage>
        <taxon>Eukaryota</taxon>
        <taxon>Viridiplantae</taxon>
        <taxon>Streptophyta</taxon>
        <taxon>Embryophyta</taxon>
        <taxon>Tracheophyta</taxon>
        <taxon>Spermatophyta</taxon>
        <taxon>Magnoliopsida</taxon>
        <taxon>eudicotyledons</taxon>
        <taxon>Gunneridae</taxon>
        <taxon>Pentapetalae</taxon>
        <taxon>asterids</taxon>
        <taxon>Ericales</taxon>
        <taxon>Theaceae</taxon>
        <taxon>Camellia</taxon>
    </lineage>
</organism>
<protein>
    <submittedName>
        <fullName evidence="1">Uncharacterized protein</fullName>
    </submittedName>
</protein>
<accession>A0A7J7GXU6</accession>
<name>A0A7J7GXU6_CAMSI</name>
<gene>
    <name evidence="1" type="ORF">HYC85_015455</name>
</gene>
<comment type="caution">
    <text evidence="1">The sequence shown here is derived from an EMBL/GenBank/DDBJ whole genome shotgun (WGS) entry which is preliminary data.</text>
</comment>
<evidence type="ECO:0000313" key="1">
    <source>
        <dbReference type="EMBL" id="KAF5945227.1"/>
    </source>
</evidence>
<dbReference type="AlphaFoldDB" id="A0A7J7GXU6"/>
<sequence length="51" mass="6086">MEQNTHMERLALLDQPMHEIKNNYVDHLPSPFGTTHVNNTMLTQITYQEFR</sequence>
<keyword evidence="2" id="KW-1185">Reference proteome</keyword>
<dbReference type="EMBL" id="JACBKZ010000007">
    <property type="protein sequence ID" value="KAF5945227.1"/>
    <property type="molecule type" value="Genomic_DNA"/>
</dbReference>
<reference evidence="1 2" key="2">
    <citation type="submission" date="2020-07" db="EMBL/GenBank/DDBJ databases">
        <title>Genome assembly of wild tea tree DASZ reveals pedigree and selection history of tea varieties.</title>
        <authorList>
            <person name="Zhang W."/>
        </authorList>
    </citation>
    <scope>NUCLEOTIDE SEQUENCE [LARGE SCALE GENOMIC DNA]</scope>
    <source>
        <strain evidence="2">cv. G240</strain>
        <tissue evidence="1">Leaf</tissue>
    </source>
</reference>
<dbReference type="Proteomes" id="UP000593564">
    <property type="component" value="Unassembled WGS sequence"/>
</dbReference>
<proteinExistence type="predicted"/>
<evidence type="ECO:0000313" key="2">
    <source>
        <dbReference type="Proteomes" id="UP000593564"/>
    </source>
</evidence>
<reference evidence="2" key="1">
    <citation type="journal article" date="2020" name="Nat. Commun.">
        <title>Genome assembly of wild tea tree DASZ reveals pedigree and selection history of tea varieties.</title>
        <authorList>
            <person name="Zhang W."/>
            <person name="Zhang Y."/>
            <person name="Qiu H."/>
            <person name="Guo Y."/>
            <person name="Wan H."/>
            <person name="Zhang X."/>
            <person name="Scossa F."/>
            <person name="Alseekh S."/>
            <person name="Zhang Q."/>
            <person name="Wang P."/>
            <person name="Xu L."/>
            <person name="Schmidt M.H."/>
            <person name="Jia X."/>
            <person name="Li D."/>
            <person name="Zhu A."/>
            <person name="Guo F."/>
            <person name="Chen W."/>
            <person name="Ni D."/>
            <person name="Usadel B."/>
            <person name="Fernie A.R."/>
            <person name="Wen W."/>
        </authorList>
    </citation>
    <scope>NUCLEOTIDE SEQUENCE [LARGE SCALE GENOMIC DNA]</scope>
    <source>
        <strain evidence="2">cv. G240</strain>
    </source>
</reference>